<keyword evidence="4" id="KW-1185">Reference proteome</keyword>
<sequence length="188" mass="21778">MRKSFVPVVISIIISLFLGIFIYSKINYSQVKREYVERFVDKRLVTVNNSNNSIVIKPKERDAMVGYIFYPENNIDENAYIPLMAKVAERGFNVYIVKTPLHLNLNGNKLGKDIISINKDINSWIISGINEGERSAKEFYDKIKEDGKFELFICKDIKGRSTLNKDYCNYDISKDSKILIKSLNELLY</sequence>
<dbReference type="InterPro" id="IPR029059">
    <property type="entry name" value="AB_hydrolase_5"/>
</dbReference>
<reference evidence="3 4" key="1">
    <citation type="submission" date="2023-07" db="EMBL/GenBank/DDBJ databases">
        <title>Genomic Encyclopedia of Type Strains, Phase IV (KMG-IV): sequencing the most valuable type-strain genomes for metagenomic binning, comparative biology and taxonomic classification.</title>
        <authorList>
            <person name="Goeker M."/>
        </authorList>
    </citation>
    <scope>NUCLEOTIDE SEQUENCE [LARGE SCALE GENOMIC DNA]</scope>
    <source>
        <strain evidence="3 4">DSM 20694</strain>
    </source>
</reference>
<accession>A0ABT9UVF9</accession>
<organism evidence="3 4">
    <name type="scientific">Eubacterium multiforme</name>
    <dbReference type="NCBI Taxonomy" id="83339"/>
    <lineage>
        <taxon>Bacteria</taxon>
        <taxon>Bacillati</taxon>
        <taxon>Bacillota</taxon>
        <taxon>Clostridia</taxon>
        <taxon>Eubacteriales</taxon>
        <taxon>Eubacteriaceae</taxon>
        <taxon>Eubacterium</taxon>
    </lineage>
</organism>
<name>A0ABT9UVF9_9FIRM</name>
<evidence type="ECO:0000256" key="1">
    <source>
        <dbReference type="SAM" id="Phobius"/>
    </source>
</evidence>
<dbReference type="Proteomes" id="UP001228504">
    <property type="component" value="Unassembled WGS sequence"/>
</dbReference>
<protein>
    <recommendedName>
        <fullName evidence="2">Alpha/beta hydrolase fold-5 domain-containing protein</fullName>
    </recommendedName>
</protein>
<proteinExistence type="predicted"/>
<dbReference type="EMBL" id="JAUSUF010000008">
    <property type="protein sequence ID" value="MDQ0150295.1"/>
    <property type="molecule type" value="Genomic_DNA"/>
</dbReference>
<evidence type="ECO:0000259" key="2">
    <source>
        <dbReference type="Pfam" id="PF12695"/>
    </source>
</evidence>
<comment type="caution">
    <text evidence="3">The sequence shown here is derived from an EMBL/GenBank/DDBJ whole genome shotgun (WGS) entry which is preliminary data.</text>
</comment>
<gene>
    <name evidence="3" type="ORF">J2S18_002238</name>
</gene>
<evidence type="ECO:0000313" key="4">
    <source>
        <dbReference type="Proteomes" id="UP001228504"/>
    </source>
</evidence>
<feature type="transmembrane region" description="Helical" evidence="1">
    <location>
        <begin position="6"/>
        <end position="23"/>
    </location>
</feature>
<keyword evidence="1" id="KW-0472">Membrane</keyword>
<keyword evidence="1" id="KW-0812">Transmembrane</keyword>
<dbReference type="Pfam" id="PF12695">
    <property type="entry name" value="Abhydrolase_5"/>
    <property type="match status" value="1"/>
</dbReference>
<keyword evidence="1" id="KW-1133">Transmembrane helix</keyword>
<evidence type="ECO:0000313" key="3">
    <source>
        <dbReference type="EMBL" id="MDQ0150295.1"/>
    </source>
</evidence>
<feature type="domain" description="Alpha/beta hydrolase fold-5" evidence="2">
    <location>
        <begin position="68"/>
        <end position="134"/>
    </location>
</feature>
<dbReference type="RefSeq" id="WP_307486895.1">
    <property type="nucleotide sequence ID" value="NZ_JAUSUF010000008.1"/>
</dbReference>